<feature type="coiled-coil region" evidence="1">
    <location>
        <begin position="12"/>
        <end position="39"/>
    </location>
</feature>
<accession>A0ABM8L7L8</accession>
<dbReference type="RefSeq" id="WP_180097568.1">
    <property type="nucleotide sequence ID" value="NZ_CADIKR010000001.1"/>
</dbReference>
<evidence type="ECO:0000313" key="4">
    <source>
        <dbReference type="Proteomes" id="UP000507140"/>
    </source>
</evidence>
<keyword evidence="4" id="KW-1185">Reference proteome</keyword>
<organism evidence="3 4">
    <name type="scientific">Achromobacter mucicolens</name>
    <dbReference type="NCBI Taxonomy" id="1389922"/>
    <lineage>
        <taxon>Bacteria</taxon>
        <taxon>Pseudomonadati</taxon>
        <taxon>Pseudomonadota</taxon>
        <taxon>Betaproteobacteria</taxon>
        <taxon>Burkholderiales</taxon>
        <taxon>Alcaligenaceae</taxon>
        <taxon>Achromobacter</taxon>
    </lineage>
</organism>
<dbReference type="SUPFAM" id="SSF52540">
    <property type="entry name" value="P-loop containing nucleoside triphosphate hydrolases"/>
    <property type="match status" value="1"/>
</dbReference>
<dbReference type="InterPro" id="IPR006073">
    <property type="entry name" value="GTP-bd"/>
</dbReference>
<dbReference type="InterPro" id="IPR027417">
    <property type="entry name" value="P-loop_NTPase"/>
</dbReference>
<dbReference type="Pfam" id="PF01926">
    <property type="entry name" value="MMR_HSR1"/>
    <property type="match status" value="1"/>
</dbReference>
<name>A0ABM8L7L8_9BURK</name>
<dbReference type="EMBL" id="CADIKR010000001">
    <property type="protein sequence ID" value="CAB3824678.1"/>
    <property type="molecule type" value="Genomic_DNA"/>
</dbReference>
<dbReference type="PANTHER" id="PTHR42714">
    <property type="entry name" value="TRNA MODIFICATION GTPASE GTPBP3"/>
    <property type="match status" value="1"/>
</dbReference>
<protein>
    <submittedName>
        <fullName evidence="3">GTPase Era</fullName>
    </submittedName>
</protein>
<evidence type="ECO:0000256" key="1">
    <source>
        <dbReference type="SAM" id="Coils"/>
    </source>
</evidence>
<proteinExistence type="predicted"/>
<gene>
    <name evidence="3" type="primary">era_1</name>
    <name evidence="3" type="ORF">LMG3415_00592</name>
</gene>
<reference evidence="3 4" key="1">
    <citation type="submission" date="2020-04" db="EMBL/GenBank/DDBJ databases">
        <authorList>
            <person name="De Canck E."/>
        </authorList>
    </citation>
    <scope>NUCLEOTIDE SEQUENCE [LARGE SCALE GENOMIC DNA]</scope>
    <source>
        <strain evidence="3 4">LMG 3415</strain>
    </source>
</reference>
<dbReference type="Proteomes" id="UP000507140">
    <property type="component" value="Unassembled WGS sequence"/>
</dbReference>
<feature type="domain" description="G" evidence="2">
    <location>
        <begin position="66"/>
        <end position="182"/>
    </location>
</feature>
<sequence>MFADAFEKWADKDKDEADLAAVKQKLDDARAKLAAAAEGLSMPPDREMLLAAIKEKVQAVRSYIPKVGIFGDSGVGKSSLCNALFGREIAKISDVAACTREPQEILIGEQENGGGIVLVDVPGIGEDLERHAEYSALYQSLAPKLDLVLWAVKADDRNYRSALDVYPKVFRAGVETPVVFVITQIDKTNPIRDWDIANCCPGEAQKRNIVEKEAEVSAKFDISMRNIISISAEEGYNLRELVDRVVEVLPNEKKYSFAREAKEQVVSDLTRQNAERGVWDTVKEFVGDAWESVKEVATDMIVTSASKFVGRILTSFKFW</sequence>
<comment type="caution">
    <text evidence="3">The sequence shown here is derived from an EMBL/GenBank/DDBJ whole genome shotgun (WGS) entry which is preliminary data.</text>
</comment>
<evidence type="ECO:0000313" key="3">
    <source>
        <dbReference type="EMBL" id="CAB3824678.1"/>
    </source>
</evidence>
<keyword evidence="1" id="KW-0175">Coiled coil</keyword>
<dbReference type="Gene3D" id="3.40.50.300">
    <property type="entry name" value="P-loop containing nucleotide triphosphate hydrolases"/>
    <property type="match status" value="1"/>
</dbReference>
<dbReference type="PANTHER" id="PTHR42714:SF2">
    <property type="entry name" value="TRNA MODIFICATION GTPASE GTPBP3, MITOCHONDRIAL"/>
    <property type="match status" value="1"/>
</dbReference>
<evidence type="ECO:0000259" key="2">
    <source>
        <dbReference type="Pfam" id="PF01926"/>
    </source>
</evidence>